<proteinExistence type="inferred from homology"/>
<evidence type="ECO:0000256" key="3">
    <source>
        <dbReference type="ARBA" id="ARBA00022448"/>
    </source>
</evidence>
<evidence type="ECO:0000259" key="12">
    <source>
        <dbReference type="PROSITE" id="PS52015"/>
    </source>
</evidence>
<dbReference type="PROSITE" id="PS52015">
    <property type="entry name" value="TONB_CTD"/>
    <property type="match status" value="1"/>
</dbReference>
<evidence type="ECO:0000256" key="7">
    <source>
        <dbReference type="ARBA" id="ARBA00022927"/>
    </source>
</evidence>
<name>A0A106QGT4_9BURK</name>
<dbReference type="InterPro" id="IPR037682">
    <property type="entry name" value="TonB_C"/>
</dbReference>
<dbReference type="GO" id="GO:0015031">
    <property type="term" value="P:protein transport"/>
    <property type="evidence" value="ECO:0007669"/>
    <property type="project" value="UniProtKB-KW"/>
</dbReference>
<dbReference type="EMBL" id="LPHD01000008">
    <property type="protein sequence ID" value="KWA86246.1"/>
    <property type="molecule type" value="Genomic_DNA"/>
</dbReference>
<dbReference type="SUPFAM" id="SSF74653">
    <property type="entry name" value="TolA/TonB C-terminal domain"/>
    <property type="match status" value="1"/>
</dbReference>
<evidence type="ECO:0000313" key="14">
    <source>
        <dbReference type="Proteomes" id="UP000060630"/>
    </source>
</evidence>
<dbReference type="GO" id="GO:0005886">
    <property type="term" value="C:plasma membrane"/>
    <property type="evidence" value="ECO:0007669"/>
    <property type="project" value="UniProtKB-SubCell"/>
</dbReference>
<protein>
    <recommendedName>
        <fullName evidence="12">TonB C-terminal domain-containing protein</fullName>
    </recommendedName>
</protein>
<accession>A0A106QGT4</accession>
<evidence type="ECO:0000256" key="2">
    <source>
        <dbReference type="ARBA" id="ARBA00006555"/>
    </source>
</evidence>
<dbReference type="NCBIfam" id="TIGR01352">
    <property type="entry name" value="tonB_Cterm"/>
    <property type="match status" value="1"/>
</dbReference>
<dbReference type="AlphaFoldDB" id="A0A106QGT4"/>
<evidence type="ECO:0000256" key="10">
    <source>
        <dbReference type="SAM" id="MobiDB-lite"/>
    </source>
</evidence>
<reference evidence="13 14" key="1">
    <citation type="submission" date="2015-11" db="EMBL/GenBank/DDBJ databases">
        <title>Expanding the genomic diversity of Burkholderia species for the development of highly accurate diagnostics.</title>
        <authorList>
            <person name="Sahl J."/>
            <person name="Keim P."/>
            <person name="Wagner D."/>
        </authorList>
    </citation>
    <scope>NUCLEOTIDE SEQUENCE [LARGE SCALE GENOMIC DNA]</scope>
    <source>
        <strain evidence="13 14">MSMB2087WGS</strain>
    </source>
</reference>
<dbReference type="InterPro" id="IPR051045">
    <property type="entry name" value="TonB-dependent_transducer"/>
</dbReference>
<keyword evidence="7" id="KW-0653">Protein transport</keyword>
<evidence type="ECO:0000256" key="8">
    <source>
        <dbReference type="ARBA" id="ARBA00022989"/>
    </source>
</evidence>
<evidence type="ECO:0000256" key="1">
    <source>
        <dbReference type="ARBA" id="ARBA00004383"/>
    </source>
</evidence>
<feature type="domain" description="TonB C-terminal" evidence="12">
    <location>
        <begin position="148"/>
        <end position="237"/>
    </location>
</feature>
<keyword evidence="5" id="KW-0997">Cell inner membrane</keyword>
<keyword evidence="6 11" id="KW-0812">Transmembrane</keyword>
<evidence type="ECO:0000256" key="6">
    <source>
        <dbReference type="ARBA" id="ARBA00022692"/>
    </source>
</evidence>
<comment type="caution">
    <text evidence="13">The sequence shown here is derived from an EMBL/GenBank/DDBJ whole genome shotgun (WGS) entry which is preliminary data.</text>
</comment>
<keyword evidence="3" id="KW-0813">Transport</keyword>
<keyword evidence="4" id="KW-1003">Cell membrane</keyword>
<gene>
    <name evidence="13" type="ORF">WL29_11075</name>
</gene>
<dbReference type="Gene3D" id="3.30.1150.10">
    <property type="match status" value="1"/>
</dbReference>
<evidence type="ECO:0000256" key="11">
    <source>
        <dbReference type="SAM" id="Phobius"/>
    </source>
</evidence>
<evidence type="ECO:0000256" key="4">
    <source>
        <dbReference type="ARBA" id="ARBA00022475"/>
    </source>
</evidence>
<evidence type="ECO:0000256" key="9">
    <source>
        <dbReference type="ARBA" id="ARBA00023136"/>
    </source>
</evidence>
<comment type="similarity">
    <text evidence="2">Belongs to the TonB family.</text>
</comment>
<sequence>MTRHAAASSAWPQRHARRFAVAIVLGGAIWGAFLISAMRWFVGDEPAPHAPQTIRMQLVELPPPAPAAPPATHEEPQAAPSRSIPLKPASVRPAAPAKRTEAAQSHDAQPAQQPVTSTPSQTAHAAPDDARPASAAKVESAATHPAASGNAQARLLSQPLPVLPDDLREDGYQAVAVARFLVHADGTFDIDLVKPTPNPRLNQILLETLRRWRFFPAMDNGRPVESRQDVRVHFNVN</sequence>
<dbReference type="Pfam" id="PF03544">
    <property type="entry name" value="TonB_C"/>
    <property type="match status" value="1"/>
</dbReference>
<keyword evidence="9 11" id="KW-0472">Membrane</keyword>
<keyword evidence="8 11" id="KW-1133">Transmembrane helix</keyword>
<feature type="region of interest" description="Disordered" evidence="10">
    <location>
        <begin position="61"/>
        <end position="153"/>
    </location>
</feature>
<dbReference type="Proteomes" id="UP000060630">
    <property type="component" value="Unassembled WGS sequence"/>
</dbReference>
<dbReference type="RefSeq" id="WP_063805064.1">
    <property type="nucleotide sequence ID" value="NZ_LOXJ01000057.1"/>
</dbReference>
<feature type="compositionally biased region" description="Polar residues" evidence="10">
    <location>
        <begin position="102"/>
        <end position="122"/>
    </location>
</feature>
<dbReference type="PANTHER" id="PTHR33446">
    <property type="entry name" value="PROTEIN TONB-RELATED"/>
    <property type="match status" value="1"/>
</dbReference>
<organism evidence="13 14">
    <name type="scientific">Burkholderia ubonensis</name>
    <dbReference type="NCBI Taxonomy" id="101571"/>
    <lineage>
        <taxon>Bacteria</taxon>
        <taxon>Pseudomonadati</taxon>
        <taxon>Pseudomonadota</taxon>
        <taxon>Betaproteobacteria</taxon>
        <taxon>Burkholderiales</taxon>
        <taxon>Burkholderiaceae</taxon>
        <taxon>Burkholderia</taxon>
        <taxon>Burkholderia cepacia complex</taxon>
    </lineage>
</organism>
<dbReference type="InterPro" id="IPR006260">
    <property type="entry name" value="TonB/TolA_C"/>
</dbReference>
<feature type="transmembrane region" description="Helical" evidence="11">
    <location>
        <begin position="20"/>
        <end position="42"/>
    </location>
</feature>
<comment type="subcellular location">
    <subcellularLocation>
        <location evidence="1">Cell inner membrane</location>
        <topology evidence="1">Single-pass membrane protein</topology>
        <orientation evidence="1">Periplasmic side</orientation>
    </subcellularLocation>
</comment>
<dbReference type="GO" id="GO:0055085">
    <property type="term" value="P:transmembrane transport"/>
    <property type="evidence" value="ECO:0007669"/>
    <property type="project" value="InterPro"/>
</dbReference>
<evidence type="ECO:0000256" key="5">
    <source>
        <dbReference type="ARBA" id="ARBA00022519"/>
    </source>
</evidence>
<evidence type="ECO:0000313" key="13">
    <source>
        <dbReference type="EMBL" id="KWA86246.1"/>
    </source>
</evidence>